<evidence type="ECO:0000313" key="3">
    <source>
        <dbReference type="Proteomes" id="UP000182063"/>
    </source>
</evidence>
<dbReference type="EMBL" id="CP018221">
    <property type="protein sequence ID" value="API58720.1"/>
    <property type="molecule type" value="Genomic_DNA"/>
</dbReference>
<protein>
    <recommendedName>
        <fullName evidence="1">CHK kinase-like domain-containing protein</fullName>
    </recommendedName>
</protein>
<dbReference type="SMART" id="SM00587">
    <property type="entry name" value="CHK"/>
    <property type="match status" value="1"/>
</dbReference>
<dbReference type="InterPro" id="IPR002575">
    <property type="entry name" value="Aminoglycoside_PTrfase"/>
</dbReference>
<evidence type="ECO:0000313" key="2">
    <source>
        <dbReference type="EMBL" id="API58720.1"/>
    </source>
</evidence>
<dbReference type="STRING" id="1921510.BSL82_04835"/>
<evidence type="ECO:0000259" key="1">
    <source>
        <dbReference type="SMART" id="SM00587"/>
    </source>
</evidence>
<keyword evidence="3" id="KW-1185">Reference proteome</keyword>
<dbReference type="AlphaFoldDB" id="A0A1L3ZSZ3"/>
<sequence>MAERDDRIRQSFQQEVESSFVARNIGELPHSYDTISTDWLTSILCRNTNGAVVADYSLGAPDDGTSNRRRIFLRYNAAGQAAGLPSTVFCKSSQKLVHRLQHANIGLVIGEVAFYSRYRPMFDIEAPNPIFAAYDPVSYNSIIMLEDLDERGAGFCNHETPITRGRIENQLSTLAQLHGRYYGTSEVADAKIMTLEGIFRATDRWLGLEVACDKGFAAAESVIPNRLFRRRAEVWEPTLKAVEMQNSLPLTFTHNDVHLRNWYITGEGRMGLSDWQTFARGHWGFDLAYLISCNLTVENRRLWESDLIRYYVEELREFGGPTVSFDDAFLLYRRHFLSALTWWTVTNAPPENGPEYYQPEDATLEFIGRMTTAIDDLDAMDSYD</sequence>
<dbReference type="Proteomes" id="UP000182063">
    <property type="component" value="Chromosome"/>
</dbReference>
<dbReference type="Gene3D" id="3.90.1200.10">
    <property type="match status" value="1"/>
</dbReference>
<dbReference type="SUPFAM" id="SSF56112">
    <property type="entry name" value="Protein kinase-like (PK-like)"/>
    <property type="match status" value="1"/>
</dbReference>
<dbReference type="Pfam" id="PF01636">
    <property type="entry name" value="APH"/>
    <property type="match status" value="1"/>
</dbReference>
<reference evidence="3" key="1">
    <citation type="submission" date="2016-11" db="EMBL/GenBank/DDBJ databases">
        <title>Complete Genome Sequence of alachlor-degrading Sphingomonas sp. strain JJ-A5.</title>
        <authorList>
            <person name="Lee H."/>
            <person name="Ka J.-O."/>
        </authorList>
    </citation>
    <scope>NUCLEOTIDE SEQUENCE [LARGE SCALE GENOMIC DNA]</scope>
    <source>
        <strain evidence="3">JJ-A5</strain>
    </source>
</reference>
<name>A0A1L3ZSZ3_9SPHN</name>
<dbReference type="KEGG" id="sphj:BSL82_04835"/>
<gene>
    <name evidence="2" type="ORF">BSL82_04835</name>
</gene>
<accession>A0A1L3ZSZ3</accession>
<dbReference type="InterPro" id="IPR015897">
    <property type="entry name" value="CHK_kinase-like"/>
</dbReference>
<feature type="domain" description="CHK kinase-like" evidence="1">
    <location>
        <begin position="143"/>
        <end position="321"/>
    </location>
</feature>
<proteinExistence type="predicted"/>
<organism evidence="2 3">
    <name type="scientific">Tardibacter chloracetimidivorans</name>
    <dbReference type="NCBI Taxonomy" id="1921510"/>
    <lineage>
        <taxon>Bacteria</taxon>
        <taxon>Pseudomonadati</taxon>
        <taxon>Pseudomonadota</taxon>
        <taxon>Alphaproteobacteria</taxon>
        <taxon>Sphingomonadales</taxon>
        <taxon>Sphingomonadaceae</taxon>
        <taxon>Tardibacter</taxon>
    </lineage>
</organism>
<dbReference type="InterPro" id="IPR011009">
    <property type="entry name" value="Kinase-like_dom_sf"/>
</dbReference>